<gene>
    <name evidence="2" type="ORF">TCLT_LOCUS6223</name>
</gene>
<reference evidence="2 3" key="2">
    <citation type="submission" date="2018-11" db="EMBL/GenBank/DDBJ databases">
        <authorList>
            <consortium name="Pathogen Informatics"/>
        </authorList>
    </citation>
    <scope>NUCLEOTIDE SEQUENCE [LARGE SCALE GENOMIC DNA]</scope>
</reference>
<dbReference type="Pfam" id="PF07914">
    <property type="entry name" value="DUF1679"/>
    <property type="match status" value="1"/>
</dbReference>
<reference evidence="4" key="1">
    <citation type="submission" date="2016-04" db="UniProtKB">
        <authorList>
            <consortium name="WormBaseParasite"/>
        </authorList>
    </citation>
    <scope>IDENTIFICATION</scope>
</reference>
<evidence type="ECO:0000313" key="3">
    <source>
        <dbReference type="Proteomes" id="UP000276776"/>
    </source>
</evidence>
<accession>A0A0N5D0B8</accession>
<dbReference type="InterPro" id="IPR015897">
    <property type="entry name" value="CHK_kinase-like"/>
</dbReference>
<name>A0A0N5D0B8_THECL</name>
<dbReference type="PANTHER" id="PTHR23020">
    <property type="entry name" value="UNCHARACTERIZED NUCLEAR HORMONE RECEPTOR-RELATED"/>
    <property type="match status" value="1"/>
</dbReference>
<proteinExistence type="predicted"/>
<dbReference type="WBParaSite" id="TCLT_0000623401-mRNA-1">
    <property type="protein sequence ID" value="TCLT_0000623401-mRNA-1"/>
    <property type="gene ID" value="TCLT_0000623401"/>
</dbReference>
<sequence>MMDITVVLSKLIGLKNPTATDIHFTRNGIISFTLKARQFPGDTDSAHWILFAIRSRGPKKSSEYSMVVTELSKLHAHCLNESDPESRRRMQNNTFKVLHCVHGQTDYDNELDINEFIIKYGQYQAFILFQLCKLRVALNATNSEPPFSIRASQVEKYHVLCHGFLTYDKVTYTEDGLLIRISNWEDVHIGNVCEDLTFMLITSTSAEIRRQHYMLILRHYYYSLVDLYRPQFNIRELQELFLQLHKSLVFKSLSFVISLLNSNANDELKSMIARRWETAVEDAVRIQIYGIL</sequence>
<evidence type="ECO:0000313" key="4">
    <source>
        <dbReference type="WBParaSite" id="TCLT_0000623401-mRNA-1"/>
    </source>
</evidence>
<dbReference type="InterPro" id="IPR011009">
    <property type="entry name" value="Kinase-like_dom_sf"/>
</dbReference>
<dbReference type="InterPro" id="IPR052961">
    <property type="entry name" value="Oxido-Kinase-like_Enzymes"/>
</dbReference>
<dbReference type="SUPFAM" id="SSF56112">
    <property type="entry name" value="Protein kinase-like (PK-like)"/>
    <property type="match status" value="1"/>
</dbReference>
<keyword evidence="3" id="KW-1185">Reference proteome</keyword>
<evidence type="ECO:0000313" key="2">
    <source>
        <dbReference type="EMBL" id="VDN03554.1"/>
    </source>
</evidence>
<protein>
    <submittedName>
        <fullName evidence="4">CHK domain-containing protein</fullName>
    </submittedName>
</protein>
<dbReference type="EMBL" id="UYYF01004399">
    <property type="protein sequence ID" value="VDN03554.1"/>
    <property type="molecule type" value="Genomic_DNA"/>
</dbReference>
<dbReference type="SMART" id="SM00587">
    <property type="entry name" value="CHK"/>
    <property type="match status" value="1"/>
</dbReference>
<dbReference type="PANTHER" id="PTHR23020:SF21">
    <property type="entry name" value="CHK KINASE-LIKE DOMAIN-CONTAINING PROTEIN"/>
    <property type="match status" value="1"/>
</dbReference>
<dbReference type="OrthoDB" id="190089at2759"/>
<evidence type="ECO:0000259" key="1">
    <source>
        <dbReference type="SMART" id="SM00587"/>
    </source>
</evidence>
<feature type="domain" description="CHK kinase-like" evidence="1">
    <location>
        <begin position="49"/>
        <end position="230"/>
    </location>
</feature>
<dbReference type="AlphaFoldDB" id="A0A0N5D0B8"/>
<organism evidence="4">
    <name type="scientific">Thelazia callipaeda</name>
    <name type="common">Oriental eyeworm</name>
    <name type="synonym">Parasitic nematode</name>
    <dbReference type="NCBI Taxonomy" id="103827"/>
    <lineage>
        <taxon>Eukaryota</taxon>
        <taxon>Metazoa</taxon>
        <taxon>Ecdysozoa</taxon>
        <taxon>Nematoda</taxon>
        <taxon>Chromadorea</taxon>
        <taxon>Rhabditida</taxon>
        <taxon>Spirurina</taxon>
        <taxon>Spiruromorpha</taxon>
        <taxon>Thelazioidea</taxon>
        <taxon>Thelaziidae</taxon>
        <taxon>Thelazia</taxon>
    </lineage>
</organism>
<dbReference type="Proteomes" id="UP000276776">
    <property type="component" value="Unassembled WGS sequence"/>
</dbReference>
<dbReference type="STRING" id="103827.A0A0N5D0B8"/>
<dbReference type="InterPro" id="IPR012877">
    <property type="entry name" value="Dhs-27"/>
</dbReference>